<accession>A0A9X1IQ05</accession>
<dbReference type="EMBL" id="JAHGAW010000003">
    <property type="protein sequence ID" value="MBT2186448.1"/>
    <property type="molecule type" value="Genomic_DNA"/>
</dbReference>
<evidence type="ECO:0000256" key="4">
    <source>
        <dbReference type="ARBA" id="ARBA00022825"/>
    </source>
</evidence>
<dbReference type="GO" id="GO:0006508">
    <property type="term" value="P:proteolysis"/>
    <property type="evidence" value="ECO:0007669"/>
    <property type="project" value="UniProtKB-KW"/>
</dbReference>
<dbReference type="PANTHER" id="PTHR20842:SF0">
    <property type="entry name" value="ALPHA-ASPARTYL DIPEPTIDASE"/>
    <property type="match status" value="1"/>
</dbReference>
<dbReference type="AlphaFoldDB" id="A0A9X1IQ05"/>
<proteinExistence type="inferred from homology"/>
<comment type="similarity">
    <text evidence="1">Belongs to the peptidase S51 family.</text>
</comment>
<organism evidence="5 6">
    <name type="scientific">Sphingobium nicotianae</name>
    <dbReference type="NCBI Taxonomy" id="2782607"/>
    <lineage>
        <taxon>Bacteria</taxon>
        <taxon>Pseudomonadati</taxon>
        <taxon>Pseudomonadota</taxon>
        <taxon>Alphaproteobacteria</taxon>
        <taxon>Sphingomonadales</taxon>
        <taxon>Sphingomonadaceae</taxon>
        <taxon>Sphingobium</taxon>
    </lineage>
</organism>
<gene>
    <name evidence="5" type="ORF">KK488_05750</name>
</gene>
<evidence type="ECO:0000256" key="3">
    <source>
        <dbReference type="ARBA" id="ARBA00022801"/>
    </source>
</evidence>
<protein>
    <submittedName>
        <fullName evidence="5">Type 1 glutamine amidotransferase-like domain-containing protein</fullName>
    </submittedName>
</protein>
<name>A0A9X1IQ05_9SPHN</name>
<dbReference type="Pfam" id="PF03575">
    <property type="entry name" value="Peptidase_S51"/>
    <property type="match status" value="1"/>
</dbReference>
<sequence>MKLFLTSYGLGGHDQLLVDMVDKPGARMAIITNALDAFPIEAQQAYWKIKPDFLMEMIDLGFDPSLVDLRRFFGRPADLARVMAPMRLVWAVGGNSFLLRRAMRDSGFDALLPDMLADGIVCGGVSAGACVMSEDMRAIALMDAPEERAPGYATDDPIDRGLGLVPFTIIPHYRSDHAEAEGAENGVAFARANGIAHVPLRDGQVIVRRGDAIETLPPRG</sequence>
<reference evidence="5" key="1">
    <citation type="submission" date="2021-05" db="EMBL/GenBank/DDBJ databases">
        <title>Genome of Sphingobium sp. strain.</title>
        <authorList>
            <person name="Fan R."/>
        </authorList>
    </citation>
    <scope>NUCLEOTIDE SEQUENCE</scope>
    <source>
        <strain evidence="5">H33</strain>
    </source>
</reference>
<dbReference type="Proteomes" id="UP001138757">
    <property type="component" value="Unassembled WGS sequence"/>
</dbReference>
<dbReference type="GO" id="GO:0008236">
    <property type="term" value="F:serine-type peptidase activity"/>
    <property type="evidence" value="ECO:0007669"/>
    <property type="project" value="UniProtKB-KW"/>
</dbReference>
<evidence type="ECO:0000313" key="5">
    <source>
        <dbReference type="EMBL" id="MBT2186448.1"/>
    </source>
</evidence>
<keyword evidence="2" id="KW-0645">Protease</keyword>
<dbReference type="InterPro" id="IPR029062">
    <property type="entry name" value="Class_I_gatase-like"/>
</dbReference>
<keyword evidence="5" id="KW-0315">Glutamine amidotransferase</keyword>
<dbReference type="Gene3D" id="3.40.50.880">
    <property type="match status" value="1"/>
</dbReference>
<keyword evidence="6" id="KW-1185">Reference proteome</keyword>
<dbReference type="RefSeq" id="WP_214622188.1">
    <property type="nucleotide sequence ID" value="NZ_JAHGAW010000003.1"/>
</dbReference>
<dbReference type="InterPro" id="IPR005320">
    <property type="entry name" value="Peptidase_S51"/>
</dbReference>
<evidence type="ECO:0000256" key="2">
    <source>
        <dbReference type="ARBA" id="ARBA00022670"/>
    </source>
</evidence>
<dbReference type="PANTHER" id="PTHR20842">
    <property type="entry name" value="PROTEASE S51 ALPHA-ASPARTYL DIPEPTIDASE"/>
    <property type="match status" value="1"/>
</dbReference>
<evidence type="ECO:0000313" key="6">
    <source>
        <dbReference type="Proteomes" id="UP001138757"/>
    </source>
</evidence>
<dbReference type="SUPFAM" id="SSF52317">
    <property type="entry name" value="Class I glutamine amidotransferase-like"/>
    <property type="match status" value="1"/>
</dbReference>
<keyword evidence="3" id="KW-0378">Hydrolase</keyword>
<comment type="caution">
    <text evidence="5">The sequence shown here is derived from an EMBL/GenBank/DDBJ whole genome shotgun (WGS) entry which is preliminary data.</text>
</comment>
<keyword evidence="4" id="KW-0720">Serine protease</keyword>
<evidence type="ECO:0000256" key="1">
    <source>
        <dbReference type="ARBA" id="ARBA00006534"/>
    </source>
</evidence>